<proteinExistence type="predicted"/>
<reference evidence="4 5" key="1">
    <citation type="submission" date="2021-02" db="EMBL/GenBank/DDBJ databases">
        <title>De Novo genome assembly of isolated myxobacteria.</title>
        <authorList>
            <person name="Stevens D.C."/>
        </authorList>
    </citation>
    <scope>NUCLEOTIDE SEQUENCE [LARGE SCALE GENOMIC DNA]</scope>
    <source>
        <strain evidence="4 5">SCHIC003</strain>
    </source>
</reference>
<dbReference type="RefSeq" id="WP_206716080.1">
    <property type="nucleotide sequence ID" value="NZ_CP071091.1"/>
</dbReference>
<organism evidence="4 5">
    <name type="scientific">Myxococcus landrumensis</name>
    <dbReference type="NCBI Taxonomy" id="2813577"/>
    <lineage>
        <taxon>Bacteria</taxon>
        <taxon>Pseudomonadati</taxon>
        <taxon>Myxococcota</taxon>
        <taxon>Myxococcia</taxon>
        <taxon>Myxococcales</taxon>
        <taxon>Cystobacterineae</taxon>
        <taxon>Myxococcaceae</taxon>
        <taxon>Myxococcus</taxon>
    </lineage>
</organism>
<feature type="region of interest" description="Disordered" evidence="1">
    <location>
        <begin position="29"/>
        <end position="59"/>
    </location>
</feature>
<name>A0ABX7N685_9BACT</name>
<dbReference type="InterPro" id="IPR002035">
    <property type="entry name" value="VWF_A"/>
</dbReference>
<dbReference type="SMART" id="SM00327">
    <property type="entry name" value="VWA"/>
    <property type="match status" value="1"/>
</dbReference>
<feature type="signal peptide" evidence="2">
    <location>
        <begin position="1"/>
        <end position="18"/>
    </location>
</feature>
<accession>A0ABX7N685</accession>
<dbReference type="EMBL" id="CP071091">
    <property type="protein sequence ID" value="QSQ14292.1"/>
    <property type="molecule type" value="Genomic_DNA"/>
</dbReference>
<protein>
    <submittedName>
        <fullName evidence="4">VWA domain-containing protein</fullName>
    </submittedName>
</protein>
<keyword evidence="2" id="KW-0732">Signal</keyword>
<evidence type="ECO:0000313" key="4">
    <source>
        <dbReference type="EMBL" id="QSQ14292.1"/>
    </source>
</evidence>
<keyword evidence="5" id="KW-1185">Reference proteome</keyword>
<sequence>MKPALKLPVILGAAVVLAGSALLLGKPAPTETPPAKPVVSPPAPVAVTPESPPTKPVQDQGTAPVIQIAILLDTSGSMDGLLDQARTQLWNIVNRFSKAKRDGVAPRLELALYAFGYSQEGASQNEIRQLMPFTTDLDSISERLFALRTSGGSEHAGEVILEATRKLTWSKNPDAMRLIFIAGNESFEQGPVDFRDAIHTARRHGITVNTIHCGDYETGISDHWKEGATLADGSYMNIDQNLKVVELAAPQDEEIARLGAELNKTYVVYGGTTGMESQMRQEAQDKASRGVSMSNMVARSMAKSSGNYSNESWDLVDAVKKNKVDLGAVSAKDLPEPMRNLDAEGRKAWLAAREQERADLQKRIQELSKARQDFLVAERKKQANPEQETLDGVIGQVVTREAAKRKFTLE</sequence>
<dbReference type="Proteomes" id="UP000663090">
    <property type="component" value="Chromosome"/>
</dbReference>
<dbReference type="Pfam" id="PF00092">
    <property type="entry name" value="VWA"/>
    <property type="match status" value="1"/>
</dbReference>
<evidence type="ECO:0000313" key="5">
    <source>
        <dbReference type="Proteomes" id="UP000663090"/>
    </source>
</evidence>
<feature type="chain" id="PRO_5046286778" evidence="2">
    <location>
        <begin position="19"/>
        <end position="410"/>
    </location>
</feature>
<dbReference type="Gene3D" id="3.40.50.410">
    <property type="entry name" value="von Willebrand factor, type A domain"/>
    <property type="match status" value="1"/>
</dbReference>
<feature type="domain" description="VWFA" evidence="3">
    <location>
        <begin position="67"/>
        <end position="255"/>
    </location>
</feature>
<dbReference type="PROSITE" id="PS50234">
    <property type="entry name" value="VWFA"/>
    <property type="match status" value="1"/>
</dbReference>
<evidence type="ECO:0000259" key="3">
    <source>
        <dbReference type="PROSITE" id="PS50234"/>
    </source>
</evidence>
<dbReference type="InterPro" id="IPR036465">
    <property type="entry name" value="vWFA_dom_sf"/>
</dbReference>
<evidence type="ECO:0000256" key="2">
    <source>
        <dbReference type="SAM" id="SignalP"/>
    </source>
</evidence>
<dbReference type="CDD" id="cd00198">
    <property type="entry name" value="vWFA"/>
    <property type="match status" value="1"/>
</dbReference>
<feature type="compositionally biased region" description="Pro residues" evidence="1">
    <location>
        <begin position="30"/>
        <end position="55"/>
    </location>
</feature>
<evidence type="ECO:0000256" key="1">
    <source>
        <dbReference type="SAM" id="MobiDB-lite"/>
    </source>
</evidence>
<dbReference type="SUPFAM" id="SSF53300">
    <property type="entry name" value="vWA-like"/>
    <property type="match status" value="1"/>
</dbReference>
<gene>
    <name evidence="4" type="ORF">JY572_39330</name>
</gene>